<sequence length="116" mass="12347">MALWQKGETGNPGGLTSRQVALKRRLDGLTLKAVDVLEDVMQSGSNSERLSAAKEVFDRAIGRAKQSATVQVEHGPNAHLAALIAMASATQARIEQAQAIDITPVYTDAEHPRGEG</sequence>
<organism evidence="1">
    <name type="scientific">uncultured Caudovirales phage</name>
    <dbReference type="NCBI Taxonomy" id="2100421"/>
    <lineage>
        <taxon>Viruses</taxon>
        <taxon>Duplodnaviria</taxon>
        <taxon>Heunggongvirae</taxon>
        <taxon>Uroviricota</taxon>
        <taxon>Caudoviricetes</taxon>
        <taxon>Peduoviridae</taxon>
        <taxon>Maltschvirus</taxon>
        <taxon>Maltschvirus maltsch</taxon>
    </lineage>
</organism>
<protein>
    <recommendedName>
        <fullName evidence="2">DUF5681 domain-containing protein</fullName>
    </recommendedName>
</protein>
<accession>A0A6J5KSV6</accession>
<reference evidence="1" key="1">
    <citation type="submission" date="2020-04" db="EMBL/GenBank/DDBJ databases">
        <authorList>
            <person name="Chiriac C."/>
            <person name="Salcher M."/>
            <person name="Ghai R."/>
            <person name="Kavagutti S V."/>
        </authorList>
    </citation>
    <scope>NUCLEOTIDE SEQUENCE</scope>
</reference>
<proteinExistence type="predicted"/>
<evidence type="ECO:0008006" key="2">
    <source>
        <dbReference type="Google" id="ProtNLM"/>
    </source>
</evidence>
<dbReference type="EMBL" id="LR796182">
    <property type="protein sequence ID" value="CAB4125011.1"/>
    <property type="molecule type" value="Genomic_DNA"/>
</dbReference>
<name>A0A6J5KSV6_9CAUD</name>
<evidence type="ECO:0000313" key="1">
    <source>
        <dbReference type="EMBL" id="CAB4125011.1"/>
    </source>
</evidence>
<gene>
    <name evidence="1" type="ORF">UFOVP62_51</name>
</gene>